<gene>
    <name evidence="1" type="ORF">DFH08DRAFT_660186</name>
</gene>
<sequence length="143" mass="16235">GLVEIFDSSARNGSLGNQHYYRPYNAMLAYCFGENFDFVVLLWVSPTDMFGEADDRKATGFVQLVVFVDVDQRPVLFLDLKDDSHVGFPAKRKAADVRMRKRYNDLLYDCPIPKLHGLSVLGTHMRVYCRDKADGIVRPSSVP</sequence>
<comment type="caution">
    <text evidence="1">The sequence shown here is derived from an EMBL/GenBank/DDBJ whole genome shotgun (WGS) entry which is preliminary data.</text>
</comment>
<protein>
    <submittedName>
        <fullName evidence="1">Uncharacterized protein</fullName>
    </submittedName>
</protein>
<keyword evidence="2" id="KW-1185">Reference proteome</keyword>
<evidence type="ECO:0000313" key="2">
    <source>
        <dbReference type="Proteomes" id="UP001218218"/>
    </source>
</evidence>
<feature type="non-terminal residue" evidence="1">
    <location>
        <position position="1"/>
    </location>
</feature>
<dbReference type="Proteomes" id="UP001218218">
    <property type="component" value="Unassembled WGS sequence"/>
</dbReference>
<name>A0AAD7ARW4_9AGAR</name>
<dbReference type="AlphaFoldDB" id="A0AAD7ARW4"/>
<dbReference type="EMBL" id="JARIHO010000002">
    <property type="protein sequence ID" value="KAJ7366654.1"/>
    <property type="molecule type" value="Genomic_DNA"/>
</dbReference>
<proteinExistence type="predicted"/>
<accession>A0AAD7ARW4</accession>
<feature type="non-terminal residue" evidence="1">
    <location>
        <position position="143"/>
    </location>
</feature>
<organism evidence="1 2">
    <name type="scientific">Mycena albidolilacea</name>
    <dbReference type="NCBI Taxonomy" id="1033008"/>
    <lineage>
        <taxon>Eukaryota</taxon>
        <taxon>Fungi</taxon>
        <taxon>Dikarya</taxon>
        <taxon>Basidiomycota</taxon>
        <taxon>Agaricomycotina</taxon>
        <taxon>Agaricomycetes</taxon>
        <taxon>Agaricomycetidae</taxon>
        <taxon>Agaricales</taxon>
        <taxon>Marasmiineae</taxon>
        <taxon>Mycenaceae</taxon>
        <taxon>Mycena</taxon>
    </lineage>
</organism>
<reference evidence="1" key="1">
    <citation type="submission" date="2023-03" db="EMBL/GenBank/DDBJ databases">
        <title>Massive genome expansion in bonnet fungi (Mycena s.s.) driven by repeated elements and novel gene families across ecological guilds.</title>
        <authorList>
            <consortium name="Lawrence Berkeley National Laboratory"/>
            <person name="Harder C.B."/>
            <person name="Miyauchi S."/>
            <person name="Viragh M."/>
            <person name="Kuo A."/>
            <person name="Thoen E."/>
            <person name="Andreopoulos B."/>
            <person name="Lu D."/>
            <person name="Skrede I."/>
            <person name="Drula E."/>
            <person name="Henrissat B."/>
            <person name="Morin E."/>
            <person name="Kohler A."/>
            <person name="Barry K."/>
            <person name="LaButti K."/>
            <person name="Morin E."/>
            <person name="Salamov A."/>
            <person name="Lipzen A."/>
            <person name="Mereny Z."/>
            <person name="Hegedus B."/>
            <person name="Baldrian P."/>
            <person name="Stursova M."/>
            <person name="Weitz H."/>
            <person name="Taylor A."/>
            <person name="Grigoriev I.V."/>
            <person name="Nagy L.G."/>
            <person name="Martin F."/>
            <person name="Kauserud H."/>
        </authorList>
    </citation>
    <scope>NUCLEOTIDE SEQUENCE</scope>
    <source>
        <strain evidence="1">CBHHK002</strain>
    </source>
</reference>
<evidence type="ECO:0000313" key="1">
    <source>
        <dbReference type="EMBL" id="KAJ7366654.1"/>
    </source>
</evidence>